<evidence type="ECO:0000256" key="2">
    <source>
        <dbReference type="ARBA" id="ARBA00004246"/>
    </source>
</evidence>
<evidence type="ECO:0000256" key="27">
    <source>
        <dbReference type="PROSITE-ProRule" id="PRU00069"/>
    </source>
</evidence>
<comment type="subcellular location">
    <subcellularLocation>
        <location evidence="2">Cell junction</location>
        <location evidence="2">Focal adhesion</location>
    </subcellularLocation>
    <subcellularLocation>
        <location evidence="3">Cytoplasm</location>
    </subcellularLocation>
</comment>
<evidence type="ECO:0000256" key="22">
    <source>
        <dbReference type="ARBA" id="ARBA00023113"/>
    </source>
</evidence>
<reference evidence="32 33" key="1">
    <citation type="journal article" date="2019" name="Sci. Rep.">
        <title>Orb-weaving spider Araneus ventricosus genome elucidates the spidroin gene catalogue.</title>
        <authorList>
            <person name="Kono N."/>
            <person name="Nakamura H."/>
            <person name="Ohtoshi R."/>
            <person name="Moran D.A.P."/>
            <person name="Shinohara A."/>
            <person name="Yoshida Y."/>
            <person name="Fujiwara M."/>
            <person name="Mori M."/>
            <person name="Tomita M."/>
            <person name="Arakawa K."/>
        </authorList>
    </citation>
    <scope>NUCLEOTIDE SEQUENCE [LARGE SCALE GENOMIC DNA]</scope>
</reference>
<evidence type="ECO:0000256" key="3">
    <source>
        <dbReference type="ARBA" id="ARBA00004496"/>
    </source>
</evidence>
<dbReference type="EMBL" id="BGPR01000142">
    <property type="protein sequence ID" value="GBL98811.1"/>
    <property type="molecule type" value="Genomic_DNA"/>
</dbReference>
<keyword evidence="12" id="KW-0064">Aspartyl protease</keyword>
<keyword evidence="18" id="KW-0695">RNA-directed DNA polymerase</keyword>
<dbReference type="PANTHER" id="PTHR42648">
    <property type="entry name" value="TRANSPOSASE, PUTATIVE-RELATED"/>
    <property type="match status" value="1"/>
</dbReference>
<keyword evidence="19" id="KW-0548">Nucleotidyltransferase</keyword>
<feature type="domain" description="CCHC-type" evidence="29">
    <location>
        <begin position="212"/>
        <end position="225"/>
    </location>
</feature>
<accession>A0A4Y2C2W5</accession>
<dbReference type="GO" id="GO:0006310">
    <property type="term" value="P:DNA recombination"/>
    <property type="evidence" value="ECO:0007669"/>
    <property type="project" value="UniProtKB-KW"/>
</dbReference>
<evidence type="ECO:0000256" key="6">
    <source>
        <dbReference type="ARBA" id="ARBA00022612"/>
    </source>
</evidence>
<evidence type="ECO:0000256" key="23">
    <source>
        <dbReference type="ARBA" id="ARBA00023172"/>
    </source>
</evidence>
<evidence type="ECO:0000256" key="10">
    <source>
        <dbReference type="ARBA" id="ARBA00022723"/>
    </source>
</evidence>
<evidence type="ECO:0000256" key="20">
    <source>
        <dbReference type="ARBA" id="ARBA00022949"/>
    </source>
</evidence>
<dbReference type="GO" id="GO:0016055">
    <property type="term" value="P:Wnt signaling pathway"/>
    <property type="evidence" value="ECO:0007669"/>
    <property type="project" value="UniProtKB-KW"/>
</dbReference>
<evidence type="ECO:0000256" key="18">
    <source>
        <dbReference type="ARBA" id="ARBA00022918"/>
    </source>
</evidence>
<keyword evidence="20" id="KW-0965">Cell junction</keyword>
<keyword evidence="22" id="KW-0917">Virion maturation</keyword>
<keyword evidence="6" id="KW-1188">Viral release from host cell</keyword>
<comment type="similarity">
    <text evidence="25">Belongs to the DIXDC1 family.</text>
</comment>
<dbReference type="GO" id="GO:0005737">
    <property type="term" value="C:cytoplasm"/>
    <property type="evidence" value="ECO:0007669"/>
    <property type="project" value="UniProtKB-SubCell"/>
</dbReference>
<evidence type="ECO:0000256" key="19">
    <source>
        <dbReference type="ARBA" id="ARBA00022932"/>
    </source>
</evidence>
<dbReference type="InterPro" id="IPR054722">
    <property type="entry name" value="PolX-like_BBD"/>
</dbReference>
<evidence type="ECO:0000256" key="12">
    <source>
        <dbReference type="ARBA" id="ARBA00022750"/>
    </source>
</evidence>
<keyword evidence="24" id="KW-0511">Multifunctional enzyme</keyword>
<gene>
    <name evidence="32" type="primary">POLX_1537</name>
    <name evidence="32" type="ORF">AVEN_8685_1</name>
</gene>
<evidence type="ECO:0000256" key="28">
    <source>
        <dbReference type="SAM" id="MobiDB-lite"/>
    </source>
</evidence>
<evidence type="ECO:0000256" key="14">
    <source>
        <dbReference type="ARBA" id="ARBA00022801"/>
    </source>
</evidence>
<proteinExistence type="inferred from homology"/>
<keyword evidence="4" id="KW-0217">Developmental protein</keyword>
<dbReference type="Pfam" id="PF00778">
    <property type="entry name" value="DIX"/>
    <property type="match status" value="1"/>
</dbReference>
<evidence type="ECO:0000259" key="30">
    <source>
        <dbReference type="PROSITE" id="PS50841"/>
    </source>
</evidence>
<dbReference type="InterPro" id="IPR001878">
    <property type="entry name" value="Znf_CCHC"/>
</dbReference>
<keyword evidence="11" id="KW-0547">Nucleotide-binding</keyword>
<evidence type="ECO:0000259" key="29">
    <source>
        <dbReference type="PROSITE" id="PS50158"/>
    </source>
</evidence>
<dbReference type="PROSITE" id="PS50841">
    <property type="entry name" value="DIX"/>
    <property type="match status" value="1"/>
</dbReference>
<keyword evidence="21" id="KW-0175">Coiled coil</keyword>
<dbReference type="GO" id="GO:0008270">
    <property type="term" value="F:zinc ion binding"/>
    <property type="evidence" value="ECO:0007669"/>
    <property type="project" value="UniProtKB-KW"/>
</dbReference>
<feature type="domain" description="Integrase catalytic" evidence="31">
    <location>
        <begin position="450"/>
        <end position="634"/>
    </location>
</feature>
<dbReference type="PROSITE" id="PS50994">
    <property type="entry name" value="INTEGRASE"/>
    <property type="match status" value="1"/>
</dbReference>
<evidence type="ECO:0000256" key="25">
    <source>
        <dbReference type="ARBA" id="ARBA00060765"/>
    </source>
</evidence>
<dbReference type="GO" id="GO:0005925">
    <property type="term" value="C:focal adhesion"/>
    <property type="evidence" value="ECO:0007669"/>
    <property type="project" value="UniProtKB-SubCell"/>
</dbReference>
<dbReference type="Pfam" id="PF22936">
    <property type="entry name" value="Pol_BBD"/>
    <property type="match status" value="1"/>
</dbReference>
<organism evidence="32 33">
    <name type="scientific">Araneus ventricosus</name>
    <name type="common">Orbweaver spider</name>
    <name type="synonym">Epeira ventricosa</name>
    <dbReference type="NCBI Taxonomy" id="182803"/>
    <lineage>
        <taxon>Eukaryota</taxon>
        <taxon>Metazoa</taxon>
        <taxon>Ecdysozoa</taxon>
        <taxon>Arthropoda</taxon>
        <taxon>Chelicerata</taxon>
        <taxon>Arachnida</taxon>
        <taxon>Araneae</taxon>
        <taxon>Araneomorphae</taxon>
        <taxon>Entelegynae</taxon>
        <taxon>Araneoidea</taxon>
        <taxon>Araneidae</taxon>
        <taxon>Araneus</taxon>
    </lineage>
</organism>
<evidence type="ECO:0000256" key="4">
    <source>
        <dbReference type="ARBA" id="ARBA00022473"/>
    </source>
</evidence>
<evidence type="ECO:0000256" key="21">
    <source>
        <dbReference type="ARBA" id="ARBA00023054"/>
    </source>
</evidence>
<keyword evidence="33" id="KW-1185">Reference proteome</keyword>
<dbReference type="Pfam" id="PF25597">
    <property type="entry name" value="SH3_retrovirus"/>
    <property type="match status" value="1"/>
</dbReference>
<keyword evidence="5" id="KW-0963">Cytoplasm</keyword>
<keyword evidence="10" id="KW-0479">Metal-binding</keyword>
<keyword evidence="26" id="KW-0862">Zinc</keyword>
<keyword evidence="13" id="KW-0255">Endonuclease</keyword>
<dbReference type="InterPro" id="IPR001584">
    <property type="entry name" value="Integrase_cat-core"/>
</dbReference>
<evidence type="ECO:0000313" key="32">
    <source>
        <dbReference type="EMBL" id="GBL98811.1"/>
    </source>
</evidence>
<dbReference type="InterPro" id="IPR043502">
    <property type="entry name" value="DNA/RNA_pol_sf"/>
</dbReference>
<keyword evidence="19" id="KW-0808">Transferase</keyword>
<keyword evidence="15" id="KW-0067">ATP-binding</keyword>
<feature type="region of interest" description="Disordered" evidence="28">
    <location>
        <begin position="1275"/>
        <end position="1311"/>
    </location>
</feature>
<keyword evidence="16" id="KW-0460">Magnesium</keyword>
<dbReference type="InterPro" id="IPR038207">
    <property type="entry name" value="DIX_dom_sf"/>
</dbReference>
<evidence type="ECO:0000256" key="7">
    <source>
        <dbReference type="ARBA" id="ARBA00022670"/>
    </source>
</evidence>
<keyword evidence="7" id="KW-0645">Protease</keyword>
<feature type="region of interest" description="Disordered" evidence="28">
    <location>
        <begin position="232"/>
        <end position="254"/>
    </location>
</feature>
<feature type="domain" description="DIX" evidence="30">
    <location>
        <begin position="1311"/>
        <end position="1393"/>
    </location>
</feature>
<protein>
    <submittedName>
        <fullName evidence="32">Retrovirus-related Pol polyprotein from transposon TNT 1-94</fullName>
    </submittedName>
</protein>
<dbReference type="InterPro" id="IPR036397">
    <property type="entry name" value="RNaseH_sf"/>
</dbReference>
<dbReference type="GO" id="GO:0015074">
    <property type="term" value="P:DNA integration"/>
    <property type="evidence" value="ECO:0007669"/>
    <property type="project" value="UniProtKB-KW"/>
</dbReference>
<dbReference type="Gene3D" id="3.30.420.10">
    <property type="entry name" value="Ribonuclease H-like superfamily/Ribonuclease H"/>
    <property type="match status" value="1"/>
</dbReference>
<evidence type="ECO:0000256" key="15">
    <source>
        <dbReference type="ARBA" id="ARBA00022840"/>
    </source>
</evidence>
<keyword evidence="9" id="KW-0540">Nuclease</keyword>
<dbReference type="PANTHER" id="PTHR42648:SF11">
    <property type="entry name" value="TRANSPOSON TY4-P GAG-POL POLYPROTEIN"/>
    <property type="match status" value="1"/>
</dbReference>
<dbReference type="Pfam" id="PF07727">
    <property type="entry name" value="RVT_2"/>
    <property type="match status" value="1"/>
</dbReference>
<evidence type="ECO:0000256" key="11">
    <source>
        <dbReference type="ARBA" id="ARBA00022741"/>
    </source>
</evidence>
<evidence type="ECO:0000256" key="9">
    <source>
        <dbReference type="ARBA" id="ARBA00022722"/>
    </source>
</evidence>
<keyword evidence="14" id="KW-0378">Hydrolase</keyword>
<dbReference type="SUPFAM" id="SSF53098">
    <property type="entry name" value="Ribonuclease H-like"/>
    <property type="match status" value="1"/>
</dbReference>
<keyword evidence="23" id="KW-0233">DNA recombination</keyword>
<dbReference type="Pfam" id="PF00665">
    <property type="entry name" value="rve"/>
    <property type="match status" value="1"/>
</dbReference>
<dbReference type="GO" id="GO:0005524">
    <property type="term" value="F:ATP binding"/>
    <property type="evidence" value="ECO:0007669"/>
    <property type="project" value="UniProtKB-KW"/>
</dbReference>
<evidence type="ECO:0000256" key="8">
    <source>
        <dbReference type="ARBA" id="ARBA00022687"/>
    </source>
</evidence>
<dbReference type="OrthoDB" id="10007451at2759"/>
<dbReference type="Pfam" id="PF13976">
    <property type="entry name" value="gag_pre-integrs"/>
    <property type="match status" value="1"/>
</dbReference>
<name>A0A4Y2C2W5_ARAVE</name>
<dbReference type="Gene3D" id="2.40.240.130">
    <property type="match status" value="1"/>
</dbReference>
<dbReference type="InterPro" id="IPR039537">
    <property type="entry name" value="Retrotran_Ty1/copia-like"/>
</dbReference>
<evidence type="ECO:0000256" key="1">
    <source>
        <dbReference type="ARBA" id="ARBA00002180"/>
    </source>
</evidence>
<dbReference type="GO" id="GO:0006508">
    <property type="term" value="P:proteolysis"/>
    <property type="evidence" value="ECO:0007669"/>
    <property type="project" value="UniProtKB-KW"/>
</dbReference>
<dbReference type="GO" id="GO:0003887">
    <property type="term" value="F:DNA-directed DNA polymerase activity"/>
    <property type="evidence" value="ECO:0007669"/>
    <property type="project" value="UniProtKB-KW"/>
</dbReference>
<dbReference type="GO" id="GO:0004190">
    <property type="term" value="F:aspartic-type endopeptidase activity"/>
    <property type="evidence" value="ECO:0007669"/>
    <property type="project" value="UniProtKB-KW"/>
</dbReference>
<evidence type="ECO:0000256" key="26">
    <source>
        <dbReference type="PROSITE-ProRule" id="PRU00047"/>
    </source>
</evidence>
<evidence type="ECO:0000256" key="17">
    <source>
        <dbReference type="ARBA" id="ARBA00022908"/>
    </source>
</evidence>
<keyword evidence="8 27" id="KW-0879">Wnt signaling pathway</keyword>
<dbReference type="GO" id="GO:0004519">
    <property type="term" value="F:endonuclease activity"/>
    <property type="evidence" value="ECO:0007669"/>
    <property type="project" value="UniProtKB-KW"/>
</dbReference>
<dbReference type="SUPFAM" id="SSF54236">
    <property type="entry name" value="Ubiquitin-like"/>
    <property type="match status" value="1"/>
</dbReference>
<dbReference type="GO" id="GO:0042575">
    <property type="term" value="C:DNA polymerase complex"/>
    <property type="evidence" value="ECO:0007669"/>
    <property type="project" value="UniProtKB-ARBA"/>
</dbReference>
<dbReference type="InterPro" id="IPR057670">
    <property type="entry name" value="SH3_retrovirus"/>
</dbReference>
<dbReference type="PROSITE" id="PS50158">
    <property type="entry name" value="ZF_CCHC"/>
    <property type="match status" value="1"/>
</dbReference>
<dbReference type="InterPro" id="IPR012337">
    <property type="entry name" value="RNaseH-like_sf"/>
</dbReference>
<dbReference type="GO" id="GO:0003676">
    <property type="term" value="F:nucleic acid binding"/>
    <property type="evidence" value="ECO:0007669"/>
    <property type="project" value="InterPro"/>
</dbReference>
<feature type="compositionally biased region" description="Polar residues" evidence="28">
    <location>
        <begin position="1300"/>
        <end position="1311"/>
    </location>
</feature>
<evidence type="ECO:0000256" key="24">
    <source>
        <dbReference type="ARBA" id="ARBA00023268"/>
    </source>
</evidence>
<dbReference type="SUPFAM" id="SSF56672">
    <property type="entry name" value="DNA/RNA polymerases"/>
    <property type="match status" value="1"/>
</dbReference>
<dbReference type="GO" id="GO:0003964">
    <property type="term" value="F:RNA-directed DNA polymerase activity"/>
    <property type="evidence" value="ECO:0007669"/>
    <property type="project" value="UniProtKB-KW"/>
</dbReference>
<dbReference type="FunFam" id="2.40.240.130:FF:000003">
    <property type="entry name" value="Dixin isoform 1"/>
    <property type="match status" value="1"/>
</dbReference>
<comment type="function">
    <text evidence="1">The aspartyl protease (PR) mediates the proteolytic cleavages of the Gag and Gag-Pol polyproteins after assembly of the VLP.</text>
</comment>
<dbReference type="Pfam" id="PF14223">
    <property type="entry name" value="Retrotran_gag_2"/>
    <property type="match status" value="1"/>
</dbReference>
<evidence type="ECO:0000256" key="5">
    <source>
        <dbReference type="ARBA" id="ARBA00022490"/>
    </source>
</evidence>
<keyword evidence="26" id="KW-0863">Zinc-finger</keyword>
<comment type="caution">
    <text evidence="32">The sequence shown here is derived from an EMBL/GenBank/DDBJ whole genome shotgun (WGS) entry which is preliminary data.</text>
</comment>
<dbReference type="InterPro" id="IPR013103">
    <property type="entry name" value="RVT_2"/>
</dbReference>
<evidence type="ECO:0000256" key="16">
    <source>
        <dbReference type="ARBA" id="ARBA00022842"/>
    </source>
</evidence>
<sequence>MDRISVPELTGTNYFIWSLKMQAALSLKRLDSVTTQMKPEGLSEKDASEWQQKNSDAVAYIKLSLSDEQALQFAAENNAKILWDKIKSTFTGQTEDRKIDAGNELKNLQINSNELANDYIARARGIATKCYSLGLDVSPRELVYYTVRGLKGKFAKVRDILKTQRDKSIDEVLEILREEETSFNSPSSTRAEGRSADVFYSRKYKNSGMRLCYVCRRPNHVAKDCFYRNQKESTTSSQRRKVHRNNNSKERNTANPVFTAAPNEESLCENIWILDSGASCHMAKDSVWFEKILPERKDIYLAGKDSKIICEGFGTVKAKTVSTKYGNPLNVTIENVSYVPQLRCNLLSVICLMDKGYKIKSDNNCVLIYDKSNKLITKAFKNNGRLELYFEPLYNSECYLYNPSNSNYDIWHSRLCHLNAKYMLKMKDYIDIDDVNDFKCETCDISKITRKTHPNIDINQSSEILELLHADLCGPIQPESYGGAKYFMVLVDDFSGMYFTYFLKNKNEVFDIFSQFKAKYENLTDKRIKKLRTDNGLEFVNEQLDTYLANAGIFHEKTIPYNSESNGKAERANRILLERARSLLYESELPLKFWAEAINFSTQVSNVTPRKGKVKIPLETWIGKKPKLNYLKKFGCVAYFHVPKVMRNKFDVPGRRGIMLGYARDRRGYRIYDIKNRKIIEERSIKFNESLKGSTYLGKTKVETWNIDSLFESTQDINEFDHKTKVNHLEISAEPAANENNYSIPFKTPDDAANTVGGEIETPVDQIPVRRSERLKAKQMSTNLACNVPNSYLEAKNSAEWQNWEFAMKNELDSLNKHKVREIVDRPAKTKLVKSKWVYSLKQSDNGETKYKARLVAAGFNQIKNKDYLESYSPVVNIESFRLLIALASKLNLMVRFFDVKTAYLYSDIEETVHMLPPPGFERLVGDEKVCKLKRSIYGLPQSGRNWYMKIKSELEKFGLTQLASDNCVFIKSDGQNMLLLCMYVDDLAIFCNNDEMYQDIVNSIKSVFEVYENKTSKFLGMEIVKHKNGISLSQSEYIESLLVKYNLNECKSVKTPIVKGEDKSFPPTNELIDITMYQELIGELLYLANRTRPDISFVTCYLSQFNHKPEKRHYILAKRVLRYLMGTKDKKLFYDNNFGFLNANSDASWGNAENGKSFSGGVILLDSQAAIQWIKGTRSSNKSRHMNLRFHFVKDLLEDNLLMSAQTKNFKYPYSVPPRIQREELQVVAEALGSLRRCFPANDPRQHTIDTVDQSLAALLERINALEMTSPATLAPSTVIRRSPTERETSPHLLRKPQGETSNGQQTSDNNCTKVVYYMDKSLTPFRCTLNKRIGEATLRDFKLLFDRPGQYRYHFKTLDPEFGMVKEEVHNDDDILPGWDSKIVAWIEEECN</sequence>
<keyword evidence="17" id="KW-0229">DNA integration</keyword>
<dbReference type="InterPro" id="IPR001158">
    <property type="entry name" value="DIX"/>
</dbReference>
<keyword evidence="19" id="KW-0239">DNA-directed DNA polymerase</keyword>
<dbReference type="InterPro" id="IPR029071">
    <property type="entry name" value="Ubiquitin-like_domsf"/>
</dbReference>
<dbReference type="InterPro" id="IPR025724">
    <property type="entry name" value="GAG-pre-integrase_dom"/>
</dbReference>
<evidence type="ECO:0000313" key="33">
    <source>
        <dbReference type="Proteomes" id="UP000499080"/>
    </source>
</evidence>
<evidence type="ECO:0000256" key="13">
    <source>
        <dbReference type="ARBA" id="ARBA00022759"/>
    </source>
</evidence>
<dbReference type="SMART" id="SM00021">
    <property type="entry name" value="DAX"/>
    <property type="match status" value="1"/>
</dbReference>
<dbReference type="Proteomes" id="UP000499080">
    <property type="component" value="Unassembled WGS sequence"/>
</dbReference>
<evidence type="ECO:0000259" key="31">
    <source>
        <dbReference type="PROSITE" id="PS50994"/>
    </source>
</evidence>